<dbReference type="AlphaFoldDB" id="A0A7J7T368"/>
<accession>A0A7J7T368</accession>
<proteinExistence type="predicted"/>
<name>A0A7J7T368_PIPKU</name>
<gene>
    <name evidence="1" type="ORF">mPipKuh1_009701</name>
</gene>
<protein>
    <submittedName>
        <fullName evidence="1">Uncharacterized protein</fullName>
    </submittedName>
</protein>
<keyword evidence="2" id="KW-1185">Reference proteome</keyword>
<dbReference type="EMBL" id="JACAGB010000031">
    <property type="protein sequence ID" value="KAF6294827.1"/>
    <property type="molecule type" value="Genomic_DNA"/>
</dbReference>
<dbReference type="Proteomes" id="UP000558488">
    <property type="component" value="Unassembled WGS sequence"/>
</dbReference>
<evidence type="ECO:0000313" key="1">
    <source>
        <dbReference type="EMBL" id="KAF6294827.1"/>
    </source>
</evidence>
<sequence length="223" mass="25020">MIPRWFHRGTSGGLSPRCPQKWPTHELPPPGFLPFLFHLLHSLTSASLGHLSNKPPVTKSLSWGLCSKNRNQTTTLGPAFSPSNLPRAPDQFLELKSFLELGKCYQILGNTSRNIYAFISLCIYKIHTQGNVHILYKCLGILPTDFHISPLHLLTSYPFTPYHGSKGAVSREGTRCCNTWPGQLTTPGRGSREGFLEEVAFKLRPELQEKHGSKREIGLFQEL</sequence>
<comment type="caution">
    <text evidence="1">The sequence shown here is derived from an EMBL/GenBank/DDBJ whole genome shotgun (WGS) entry which is preliminary data.</text>
</comment>
<organism evidence="1 2">
    <name type="scientific">Pipistrellus kuhlii</name>
    <name type="common">Kuhl's pipistrelle</name>
    <dbReference type="NCBI Taxonomy" id="59472"/>
    <lineage>
        <taxon>Eukaryota</taxon>
        <taxon>Metazoa</taxon>
        <taxon>Chordata</taxon>
        <taxon>Craniata</taxon>
        <taxon>Vertebrata</taxon>
        <taxon>Euteleostomi</taxon>
        <taxon>Mammalia</taxon>
        <taxon>Eutheria</taxon>
        <taxon>Laurasiatheria</taxon>
        <taxon>Chiroptera</taxon>
        <taxon>Yangochiroptera</taxon>
        <taxon>Vespertilionidae</taxon>
        <taxon>Pipistrellus</taxon>
    </lineage>
</organism>
<evidence type="ECO:0000313" key="2">
    <source>
        <dbReference type="Proteomes" id="UP000558488"/>
    </source>
</evidence>
<reference evidence="1 2" key="1">
    <citation type="journal article" date="2020" name="Nature">
        <title>Six reference-quality genomes reveal evolution of bat adaptations.</title>
        <authorList>
            <person name="Jebb D."/>
            <person name="Huang Z."/>
            <person name="Pippel M."/>
            <person name="Hughes G.M."/>
            <person name="Lavrichenko K."/>
            <person name="Devanna P."/>
            <person name="Winkler S."/>
            <person name="Jermiin L.S."/>
            <person name="Skirmuntt E.C."/>
            <person name="Katzourakis A."/>
            <person name="Burkitt-Gray L."/>
            <person name="Ray D.A."/>
            <person name="Sullivan K.A.M."/>
            <person name="Roscito J.G."/>
            <person name="Kirilenko B.M."/>
            <person name="Davalos L.M."/>
            <person name="Corthals A.P."/>
            <person name="Power M.L."/>
            <person name="Jones G."/>
            <person name="Ransome R.D."/>
            <person name="Dechmann D.K.N."/>
            <person name="Locatelli A.G."/>
            <person name="Puechmaille S.J."/>
            <person name="Fedrigo O."/>
            <person name="Jarvis E.D."/>
            <person name="Hiller M."/>
            <person name="Vernes S.C."/>
            <person name="Myers E.W."/>
            <person name="Teeling E.C."/>
        </authorList>
    </citation>
    <scope>NUCLEOTIDE SEQUENCE [LARGE SCALE GENOMIC DNA]</scope>
    <source>
        <strain evidence="1">MPipKuh1</strain>
        <tissue evidence="1">Flight muscle</tissue>
    </source>
</reference>